<dbReference type="AlphaFoldDB" id="A0AA95SCR4"/>
<keyword evidence="5" id="KW-1185">Reference proteome</keyword>
<organism evidence="4 5">
    <name type="scientific">Neobacillus novalis</name>
    <dbReference type="NCBI Taxonomy" id="220687"/>
    <lineage>
        <taxon>Bacteria</taxon>
        <taxon>Bacillati</taxon>
        <taxon>Bacillota</taxon>
        <taxon>Bacilli</taxon>
        <taxon>Bacillales</taxon>
        <taxon>Bacillaceae</taxon>
        <taxon>Neobacillus</taxon>
    </lineage>
</organism>
<accession>A0AA95SCR4</accession>
<evidence type="ECO:0000256" key="1">
    <source>
        <dbReference type="ARBA" id="ARBA00023125"/>
    </source>
</evidence>
<reference evidence="4" key="1">
    <citation type="submission" date="2023-05" db="EMBL/GenBank/DDBJ databases">
        <title>Comparative genomics of Bacillaceae isolates and their secondary metabolite potential.</title>
        <authorList>
            <person name="Song L."/>
            <person name="Nielsen L.J."/>
            <person name="Mohite O."/>
            <person name="Xu X."/>
            <person name="Weber T."/>
            <person name="Kovacs A.T."/>
        </authorList>
    </citation>
    <scope>NUCLEOTIDE SEQUENCE</scope>
    <source>
        <strain evidence="4">XLM17</strain>
    </source>
</reference>
<keyword evidence="1 2" id="KW-0238">DNA-binding</keyword>
<evidence type="ECO:0000313" key="5">
    <source>
        <dbReference type="Proteomes" id="UP001178288"/>
    </source>
</evidence>
<sequence>MAKQSKRKGKSTVGNRLFIEEEKTQMDHGKTLGGMFETFFRANGLEGLRPRTLKEHRVTFKYFFSFLEKKYPDIKYADEVTTEIIRDYVYYMSKESCQFKTDKKGLSPFTINIRLRTLKCFFKISL</sequence>
<evidence type="ECO:0000256" key="2">
    <source>
        <dbReference type="PROSITE-ProRule" id="PRU01248"/>
    </source>
</evidence>
<dbReference type="RefSeq" id="WP_066085609.1">
    <property type="nucleotide sequence ID" value="NZ_CP126114.1"/>
</dbReference>
<feature type="domain" description="Core-binding (CB)" evidence="3">
    <location>
        <begin position="30"/>
        <end position="126"/>
    </location>
</feature>
<dbReference type="PROSITE" id="PS51900">
    <property type="entry name" value="CB"/>
    <property type="match status" value="1"/>
</dbReference>
<name>A0AA95SCR4_9BACI</name>
<dbReference type="Pfam" id="PF13102">
    <property type="entry name" value="Phage_int_SAM_5"/>
    <property type="match status" value="1"/>
</dbReference>
<protein>
    <submittedName>
        <fullName evidence="4">Phage integrase SAM-like domain-containing protein</fullName>
    </submittedName>
</protein>
<gene>
    <name evidence="4" type="ORF">QNH39_10280</name>
</gene>
<dbReference type="KEGG" id="nnv:QNH39_10280"/>
<dbReference type="InterPro" id="IPR025269">
    <property type="entry name" value="SAM-like_dom"/>
</dbReference>
<dbReference type="Gene3D" id="1.10.150.130">
    <property type="match status" value="1"/>
</dbReference>
<dbReference type="Proteomes" id="UP001178288">
    <property type="component" value="Chromosome"/>
</dbReference>
<dbReference type="GO" id="GO:0003677">
    <property type="term" value="F:DNA binding"/>
    <property type="evidence" value="ECO:0007669"/>
    <property type="project" value="UniProtKB-UniRule"/>
</dbReference>
<dbReference type="EMBL" id="CP126114">
    <property type="protein sequence ID" value="WHY88197.1"/>
    <property type="molecule type" value="Genomic_DNA"/>
</dbReference>
<evidence type="ECO:0000313" key="4">
    <source>
        <dbReference type="EMBL" id="WHY88197.1"/>
    </source>
</evidence>
<dbReference type="InterPro" id="IPR010998">
    <property type="entry name" value="Integrase_recombinase_N"/>
</dbReference>
<evidence type="ECO:0000259" key="3">
    <source>
        <dbReference type="PROSITE" id="PS51900"/>
    </source>
</evidence>
<dbReference type="SUPFAM" id="SSF56349">
    <property type="entry name" value="DNA breaking-rejoining enzymes"/>
    <property type="match status" value="1"/>
</dbReference>
<dbReference type="InterPro" id="IPR011010">
    <property type="entry name" value="DNA_brk_join_enz"/>
</dbReference>
<dbReference type="InterPro" id="IPR044068">
    <property type="entry name" value="CB"/>
</dbReference>
<proteinExistence type="predicted"/>